<evidence type="ECO:0000313" key="11">
    <source>
        <dbReference type="Proteomes" id="UP000241394"/>
    </source>
</evidence>
<dbReference type="FunFam" id="1.10.10.60:FF:000060">
    <property type="entry name" value="MYB transcription factor"/>
    <property type="match status" value="1"/>
</dbReference>
<evidence type="ECO:0000256" key="6">
    <source>
        <dbReference type="ARBA" id="ARBA00023242"/>
    </source>
</evidence>
<proteinExistence type="predicted"/>
<keyword evidence="5" id="KW-0804">Transcription</keyword>
<dbReference type="AlphaFoldDB" id="A0A2R6PLL0"/>
<keyword evidence="6" id="KW-0539">Nucleus</keyword>
<keyword evidence="3" id="KW-0805">Transcription regulation</keyword>
<evidence type="ECO:0000259" key="8">
    <source>
        <dbReference type="PROSITE" id="PS50090"/>
    </source>
</evidence>
<dbReference type="GO" id="GO:0005634">
    <property type="term" value="C:nucleus"/>
    <property type="evidence" value="ECO:0007669"/>
    <property type="project" value="UniProtKB-SubCell"/>
</dbReference>
<keyword evidence="11" id="KW-1185">Reference proteome</keyword>
<dbReference type="Gene3D" id="1.10.10.60">
    <property type="entry name" value="Homeodomain-like"/>
    <property type="match status" value="2"/>
</dbReference>
<dbReference type="OMA" id="CRREEDH"/>
<gene>
    <name evidence="10" type="ORF">CEY00_Acc27824</name>
</gene>
<comment type="caution">
    <text evidence="10">The sequence shown here is derived from an EMBL/GenBank/DDBJ whole genome shotgun (WGS) entry which is preliminary data.</text>
</comment>
<dbReference type="GO" id="GO:0000978">
    <property type="term" value="F:RNA polymerase II cis-regulatory region sequence-specific DNA binding"/>
    <property type="evidence" value="ECO:0007669"/>
    <property type="project" value="TreeGrafter"/>
</dbReference>
<feature type="domain" description="Myb-like" evidence="8">
    <location>
        <begin position="10"/>
        <end position="61"/>
    </location>
</feature>
<evidence type="ECO:0000256" key="3">
    <source>
        <dbReference type="ARBA" id="ARBA00023015"/>
    </source>
</evidence>
<dbReference type="CDD" id="cd00167">
    <property type="entry name" value="SANT"/>
    <property type="match status" value="2"/>
</dbReference>
<keyword evidence="2" id="KW-0677">Repeat</keyword>
<evidence type="ECO:0000313" key="10">
    <source>
        <dbReference type="EMBL" id="PSR93214.1"/>
    </source>
</evidence>
<dbReference type="InterPro" id="IPR009057">
    <property type="entry name" value="Homeodomain-like_sf"/>
</dbReference>
<evidence type="ECO:0000256" key="1">
    <source>
        <dbReference type="ARBA" id="ARBA00004123"/>
    </source>
</evidence>
<feature type="domain" description="HTH myb-type" evidence="9">
    <location>
        <begin position="62"/>
        <end position="116"/>
    </location>
</feature>
<dbReference type="PROSITE" id="PS51294">
    <property type="entry name" value="HTH_MYB"/>
    <property type="match status" value="2"/>
</dbReference>
<feature type="domain" description="HTH myb-type" evidence="9">
    <location>
        <begin position="12"/>
        <end position="61"/>
    </location>
</feature>
<evidence type="ECO:0000256" key="4">
    <source>
        <dbReference type="ARBA" id="ARBA00023125"/>
    </source>
</evidence>
<dbReference type="GO" id="GO:0000981">
    <property type="term" value="F:DNA-binding transcription factor activity, RNA polymerase II-specific"/>
    <property type="evidence" value="ECO:0007669"/>
    <property type="project" value="TreeGrafter"/>
</dbReference>
<dbReference type="STRING" id="1590841.A0A2R6PLL0"/>
<dbReference type="PANTHER" id="PTHR45614:SF82">
    <property type="entry name" value="OS01G0977300 PROTEIN"/>
    <property type="match status" value="1"/>
</dbReference>
<dbReference type="InterPro" id="IPR017930">
    <property type="entry name" value="Myb_dom"/>
</dbReference>
<reference evidence="11" key="2">
    <citation type="journal article" date="2018" name="BMC Genomics">
        <title>A manually annotated Actinidia chinensis var. chinensis (kiwifruit) genome highlights the challenges associated with draft genomes and gene prediction in plants.</title>
        <authorList>
            <person name="Pilkington S.M."/>
            <person name="Crowhurst R."/>
            <person name="Hilario E."/>
            <person name="Nardozza S."/>
            <person name="Fraser L."/>
            <person name="Peng Y."/>
            <person name="Gunaseelan K."/>
            <person name="Simpson R."/>
            <person name="Tahir J."/>
            <person name="Deroles S.C."/>
            <person name="Templeton K."/>
            <person name="Luo Z."/>
            <person name="Davy M."/>
            <person name="Cheng C."/>
            <person name="McNeilage M."/>
            <person name="Scaglione D."/>
            <person name="Liu Y."/>
            <person name="Zhang Q."/>
            <person name="Datson P."/>
            <person name="De Silva N."/>
            <person name="Gardiner S.E."/>
            <person name="Bassett H."/>
            <person name="Chagne D."/>
            <person name="McCallum J."/>
            <person name="Dzierzon H."/>
            <person name="Deng C."/>
            <person name="Wang Y.Y."/>
            <person name="Barron L."/>
            <person name="Manako K."/>
            <person name="Bowen J."/>
            <person name="Foster T.M."/>
            <person name="Erridge Z.A."/>
            <person name="Tiffin H."/>
            <person name="Waite C.N."/>
            <person name="Davies K.M."/>
            <person name="Grierson E.P."/>
            <person name="Laing W.A."/>
            <person name="Kirk R."/>
            <person name="Chen X."/>
            <person name="Wood M."/>
            <person name="Montefiori M."/>
            <person name="Brummell D.A."/>
            <person name="Schwinn K.E."/>
            <person name="Catanach A."/>
            <person name="Fullerton C."/>
            <person name="Li D."/>
            <person name="Meiyalaghan S."/>
            <person name="Nieuwenhuizen N."/>
            <person name="Read N."/>
            <person name="Prakash R."/>
            <person name="Hunter D."/>
            <person name="Zhang H."/>
            <person name="McKenzie M."/>
            <person name="Knabel M."/>
            <person name="Harris A."/>
            <person name="Allan A.C."/>
            <person name="Gleave A."/>
            <person name="Chen A."/>
            <person name="Janssen B.J."/>
            <person name="Plunkett B."/>
            <person name="Ampomah-Dwamena C."/>
            <person name="Voogd C."/>
            <person name="Leif D."/>
            <person name="Lafferty D."/>
            <person name="Souleyre E.J.F."/>
            <person name="Varkonyi-Gasic E."/>
            <person name="Gambi F."/>
            <person name="Hanley J."/>
            <person name="Yao J.L."/>
            <person name="Cheung J."/>
            <person name="David K.M."/>
            <person name="Warren B."/>
            <person name="Marsh K."/>
            <person name="Snowden K.C."/>
            <person name="Lin-Wang K."/>
            <person name="Brian L."/>
            <person name="Martinez-Sanchez M."/>
            <person name="Wang M."/>
            <person name="Ileperuma N."/>
            <person name="Macnee N."/>
            <person name="Campin R."/>
            <person name="McAtee P."/>
            <person name="Drummond R.S.M."/>
            <person name="Espley R.V."/>
            <person name="Ireland H.S."/>
            <person name="Wu R."/>
            <person name="Atkinson R.G."/>
            <person name="Karunairetnam S."/>
            <person name="Bulley S."/>
            <person name="Chunkath S."/>
            <person name="Hanley Z."/>
            <person name="Storey R."/>
            <person name="Thrimawithana A.H."/>
            <person name="Thomson S."/>
            <person name="David C."/>
            <person name="Testolin R."/>
            <person name="Huang H."/>
            <person name="Hellens R.P."/>
            <person name="Schaffer R.J."/>
        </authorList>
    </citation>
    <scope>NUCLEOTIDE SEQUENCE [LARGE SCALE GENOMIC DNA]</scope>
    <source>
        <strain evidence="11">cv. Red5</strain>
    </source>
</reference>
<evidence type="ECO:0000256" key="7">
    <source>
        <dbReference type="SAM" id="MobiDB-lite"/>
    </source>
</evidence>
<dbReference type="SMART" id="SM00717">
    <property type="entry name" value="SANT"/>
    <property type="match status" value="2"/>
</dbReference>
<feature type="compositionally biased region" description="Polar residues" evidence="7">
    <location>
        <begin position="115"/>
        <end position="131"/>
    </location>
</feature>
<dbReference type="Proteomes" id="UP000241394">
    <property type="component" value="Chromosome LG24"/>
</dbReference>
<feature type="domain" description="Myb-like" evidence="8">
    <location>
        <begin position="62"/>
        <end position="112"/>
    </location>
</feature>
<evidence type="ECO:0000256" key="2">
    <source>
        <dbReference type="ARBA" id="ARBA00022737"/>
    </source>
</evidence>
<dbReference type="PANTHER" id="PTHR45614">
    <property type="entry name" value="MYB PROTEIN-RELATED"/>
    <property type="match status" value="1"/>
</dbReference>
<reference evidence="10 11" key="1">
    <citation type="submission" date="2017-07" db="EMBL/GenBank/DDBJ databases">
        <title>An improved, manually edited Actinidia chinensis var. chinensis (kiwifruit) genome highlights the challenges associated with draft genomes and gene prediction in plants.</title>
        <authorList>
            <person name="Pilkington S."/>
            <person name="Crowhurst R."/>
            <person name="Hilario E."/>
            <person name="Nardozza S."/>
            <person name="Fraser L."/>
            <person name="Peng Y."/>
            <person name="Gunaseelan K."/>
            <person name="Simpson R."/>
            <person name="Tahir J."/>
            <person name="Deroles S."/>
            <person name="Templeton K."/>
            <person name="Luo Z."/>
            <person name="Davy M."/>
            <person name="Cheng C."/>
            <person name="Mcneilage M."/>
            <person name="Scaglione D."/>
            <person name="Liu Y."/>
            <person name="Zhang Q."/>
            <person name="Datson P."/>
            <person name="De Silva N."/>
            <person name="Gardiner S."/>
            <person name="Bassett H."/>
            <person name="Chagne D."/>
            <person name="Mccallum J."/>
            <person name="Dzierzon H."/>
            <person name="Deng C."/>
            <person name="Wang Y.-Y."/>
            <person name="Barron N."/>
            <person name="Manako K."/>
            <person name="Bowen J."/>
            <person name="Foster T."/>
            <person name="Erridge Z."/>
            <person name="Tiffin H."/>
            <person name="Waite C."/>
            <person name="Davies K."/>
            <person name="Grierson E."/>
            <person name="Laing W."/>
            <person name="Kirk R."/>
            <person name="Chen X."/>
            <person name="Wood M."/>
            <person name="Montefiori M."/>
            <person name="Brummell D."/>
            <person name="Schwinn K."/>
            <person name="Catanach A."/>
            <person name="Fullerton C."/>
            <person name="Li D."/>
            <person name="Meiyalaghan S."/>
            <person name="Nieuwenhuizen N."/>
            <person name="Read N."/>
            <person name="Prakash R."/>
            <person name="Hunter D."/>
            <person name="Zhang H."/>
            <person name="Mckenzie M."/>
            <person name="Knabel M."/>
            <person name="Harris A."/>
            <person name="Allan A."/>
            <person name="Chen A."/>
            <person name="Janssen B."/>
            <person name="Plunkett B."/>
            <person name="Dwamena C."/>
            <person name="Voogd C."/>
            <person name="Leif D."/>
            <person name="Lafferty D."/>
            <person name="Souleyre E."/>
            <person name="Varkonyi-Gasic E."/>
            <person name="Gambi F."/>
            <person name="Hanley J."/>
            <person name="Yao J.-L."/>
            <person name="Cheung J."/>
            <person name="David K."/>
            <person name="Warren B."/>
            <person name="Marsh K."/>
            <person name="Snowden K."/>
            <person name="Lin-Wang K."/>
            <person name="Brian L."/>
            <person name="Martinez-Sanchez M."/>
            <person name="Wang M."/>
            <person name="Ileperuma N."/>
            <person name="Macnee N."/>
            <person name="Campin R."/>
            <person name="Mcatee P."/>
            <person name="Drummond R."/>
            <person name="Espley R."/>
            <person name="Ireland H."/>
            <person name="Wu R."/>
            <person name="Atkinson R."/>
            <person name="Karunairetnam S."/>
            <person name="Bulley S."/>
            <person name="Chunkath S."/>
            <person name="Hanley Z."/>
            <person name="Storey R."/>
            <person name="Thrimawithana A."/>
            <person name="Thomson S."/>
            <person name="David C."/>
            <person name="Testolin R."/>
        </authorList>
    </citation>
    <scope>NUCLEOTIDE SEQUENCE [LARGE SCALE GENOMIC DNA]</scope>
    <source>
        <strain evidence="11">cv. Red5</strain>
        <tissue evidence="10">Young leaf</tissue>
    </source>
</reference>
<protein>
    <submittedName>
        <fullName evidence="10">Transcription factor like</fullName>
    </submittedName>
</protein>
<dbReference type="InterPro" id="IPR001005">
    <property type="entry name" value="SANT/Myb"/>
</dbReference>
<accession>A0A2R6PLL0</accession>
<dbReference type="InterPro" id="IPR050560">
    <property type="entry name" value="MYB_TF"/>
</dbReference>
<keyword evidence="4" id="KW-0238">DNA-binding</keyword>
<dbReference type="EMBL" id="NKQK01000024">
    <property type="protein sequence ID" value="PSR93214.1"/>
    <property type="molecule type" value="Genomic_DNA"/>
</dbReference>
<dbReference type="PROSITE" id="PS50090">
    <property type="entry name" value="MYB_LIKE"/>
    <property type="match status" value="2"/>
</dbReference>
<sequence length="207" mass="23258">MEEIPVAESGGDRVRGSWSPAEDATLMRLVDQHGPCNWAAISDGVQGRSGKSCRLRWLNQLSPAVEHCPFSPAEDAIILKAHEVYGNRWATIARQLPGRTDNAIKNHWNSTLSRRCKAESNSANSVTTESDSGAKRRRFGENAEEEGPKTSLTLTLSPPGERVGLRREEVRIKRDDERLMNVIRRMIAEEVRRYIDRVLVAEKIKSI</sequence>
<feature type="region of interest" description="Disordered" evidence="7">
    <location>
        <begin position="115"/>
        <end position="159"/>
    </location>
</feature>
<dbReference type="Pfam" id="PF00249">
    <property type="entry name" value="Myb_DNA-binding"/>
    <property type="match status" value="2"/>
</dbReference>
<dbReference type="Gramene" id="PSR93214">
    <property type="protein sequence ID" value="PSR93214"/>
    <property type="gene ID" value="CEY00_Acc27824"/>
</dbReference>
<name>A0A2R6PLL0_ACTCC</name>
<evidence type="ECO:0000256" key="5">
    <source>
        <dbReference type="ARBA" id="ARBA00023163"/>
    </source>
</evidence>
<evidence type="ECO:0000259" key="9">
    <source>
        <dbReference type="PROSITE" id="PS51294"/>
    </source>
</evidence>
<dbReference type="InParanoid" id="A0A2R6PLL0"/>
<dbReference type="SUPFAM" id="SSF46689">
    <property type="entry name" value="Homeodomain-like"/>
    <property type="match status" value="1"/>
</dbReference>
<organism evidence="10 11">
    <name type="scientific">Actinidia chinensis var. chinensis</name>
    <name type="common">Chinese soft-hair kiwi</name>
    <dbReference type="NCBI Taxonomy" id="1590841"/>
    <lineage>
        <taxon>Eukaryota</taxon>
        <taxon>Viridiplantae</taxon>
        <taxon>Streptophyta</taxon>
        <taxon>Embryophyta</taxon>
        <taxon>Tracheophyta</taxon>
        <taxon>Spermatophyta</taxon>
        <taxon>Magnoliopsida</taxon>
        <taxon>eudicotyledons</taxon>
        <taxon>Gunneridae</taxon>
        <taxon>Pentapetalae</taxon>
        <taxon>asterids</taxon>
        <taxon>Ericales</taxon>
        <taxon>Actinidiaceae</taxon>
        <taxon>Actinidia</taxon>
    </lineage>
</organism>
<comment type="subcellular location">
    <subcellularLocation>
        <location evidence="1">Nucleus</location>
    </subcellularLocation>
</comment>
<dbReference type="OrthoDB" id="2143914at2759"/>